<accession>A0ABR3WVJ8</accession>
<organism evidence="2 3">
    <name type="scientific">Diaporthe australafricana</name>
    <dbReference type="NCBI Taxonomy" id="127596"/>
    <lineage>
        <taxon>Eukaryota</taxon>
        <taxon>Fungi</taxon>
        <taxon>Dikarya</taxon>
        <taxon>Ascomycota</taxon>
        <taxon>Pezizomycotina</taxon>
        <taxon>Sordariomycetes</taxon>
        <taxon>Sordariomycetidae</taxon>
        <taxon>Diaporthales</taxon>
        <taxon>Diaporthaceae</taxon>
        <taxon>Diaporthe</taxon>
    </lineage>
</organism>
<dbReference type="Proteomes" id="UP001583177">
    <property type="component" value="Unassembled WGS sequence"/>
</dbReference>
<name>A0ABR3WVJ8_9PEZI</name>
<dbReference type="EMBL" id="JAWRVE010000050">
    <property type="protein sequence ID" value="KAL1867494.1"/>
    <property type="molecule type" value="Genomic_DNA"/>
</dbReference>
<protein>
    <submittedName>
        <fullName evidence="2">Uncharacterized protein</fullName>
    </submittedName>
</protein>
<feature type="compositionally biased region" description="Polar residues" evidence="1">
    <location>
        <begin position="77"/>
        <end position="92"/>
    </location>
</feature>
<feature type="region of interest" description="Disordered" evidence="1">
    <location>
        <begin position="73"/>
        <end position="102"/>
    </location>
</feature>
<evidence type="ECO:0000313" key="2">
    <source>
        <dbReference type="EMBL" id="KAL1867494.1"/>
    </source>
</evidence>
<reference evidence="2 3" key="1">
    <citation type="journal article" date="2024" name="IMA Fungus">
        <title>IMA Genome - F19 : A genome assembly and annotation guide to empower mycologists, including annotated draft genome sequences of Ceratocystis pirilliformis, Diaporthe australafricana, Fusarium ophioides, Paecilomyces lecythidis, and Sporothrix stenoceras.</title>
        <authorList>
            <person name="Aylward J."/>
            <person name="Wilson A.M."/>
            <person name="Visagie C.M."/>
            <person name="Spraker J."/>
            <person name="Barnes I."/>
            <person name="Buitendag C."/>
            <person name="Ceriani C."/>
            <person name="Del Mar Angel L."/>
            <person name="du Plessis D."/>
            <person name="Fuchs T."/>
            <person name="Gasser K."/>
            <person name="Kramer D."/>
            <person name="Li W."/>
            <person name="Munsamy K."/>
            <person name="Piso A."/>
            <person name="Price J.L."/>
            <person name="Sonnekus B."/>
            <person name="Thomas C."/>
            <person name="van der Nest A."/>
            <person name="van Dijk A."/>
            <person name="van Heerden A."/>
            <person name="van Vuuren N."/>
            <person name="Yilmaz N."/>
            <person name="Duong T.A."/>
            <person name="van der Merwe N.A."/>
            <person name="Wingfield M.J."/>
            <person name="Wingfield B.D."/>
        </authorList>
    </citation>
    <scope>NUCLEOTIDE SEQUENCE [LARGE SCALE GENOMIC DNA]</scope>
    <source>
        <strain evidence="2 3">CMW 18300</strain>
    </source>
</reference>
<proteinExistence type="predicted"/>
<evidence type="ECO:0000313" key="3">
    <source>
        <dbReference type="Proteomes" id="UP001583177"/>
    </source>
</evidence>
<gene>
    <name evidence="2" type="ORF">Daus18300_006338</name>
</gene>
<keyword evidence="3" id="KW-1185">Reference proteome</keyword>
<evidence type="ECO:0000256" key="1">
    <source>
        <dbReference type="SAM" id="MobiDB-lite"/>
    </source>
</evidence>
<sequence length="102" mass="11129">MDTKEIKDTIVVAGPPKQKPNVEEIKDTIVVAEPLKQKPNVEEVQDTIVVAWPPGHQPNDEDRAVAPRIIPAPPTMLASTGTSSKKPPQSTPKRALRRTCGF</sequence>
<comment type="caution">
    <text evidence="2">The sequence shown here is derived from an EMBL/GenBank/DDBJ whole genome shotgun (WGS) entry which is preliminary data.</text>
</comment>